<comment type="caution">
    <text evidence="2">The sequence shown here is derived from an EMBL/GenBank/DDBJ whole genome shotgun (WGS) entry which is preliminary data.</text>
</comment>
<gene>
    <name evidence="2" type="ORF">NPIL_396541</name>
</gene>
<dbReference type="EMBL" id="BMAW01004173">
    <property type="protein sequence ID" value="GFS87325.1"/>
    <property type="molecule type" value="Genomic_DNA"/>
</dbReference>
<feature type="region of interest" description="Disordered" evidence="1">
    <location>
        <begin position="46"/>
        <end position="80"/>
    </location>
</feature>
<dbReference type="AlphaFoldDB" id="A0A8X6N0K3"/>
<evidence type="ECO:0000313" key="3">
    <source>
        <dbReference type="Proteomes" id="UP000887013"/>
    </source>
</evidence>
<keyword evidence="3" id="KW-1185">Reference proteome</keyword>
<evidence type="ECO:0000313" key="2">
    <source>
        <dbReference type="EMBL" id="GFS87325.1"/>
    </source>
</evidence>
<reference evidence="2" key="1">
    <citation type="submission" date="2020-08" db="EMBL/GenBank/DDBJ databases">
        <title>Multicomponent nature underlies the extraordinary mechanical properties of spider dragline silk.</title>
        <authorList>
            <person name="Kono N."/>
            <person name="Nakamura H."/>
            <person name="Mori M."/>
            <person name="Yoshida Y."/>
            <person name="Ohtoshi R."/>
            <person name="Malay A.D."/>
            <person name="Moran D.A.P."/>
            <person name="Tomita M."/>
            <person name="Numata K."/>
            <person name="Arakawa K."/>
        </authorList>
    </citation>
    <scope>NUCLEOTIDE SEQUENCE</scope>
</reference>
<name>A0A8X6N0K3_NEPPI</name>
<evidence type="ECO:0000256" key="1">
    <source>
        <dbReference type="SAM" id="MobiDB-lite"/>
    </source>
</evidence>
<organism evidence="2 3">
    <name type="scientific">Nephila pilipes</name>
    <name type="common">Giant wood spider</name>
    <name type="synonym">Nephila maculata</name>
    <dbReference type="NCBI Taxonomy" id="299642"/>
    <lineage>
        <taxon>Eukaryota</taxon>
        <taxon>Metazoa</taxon>
        <taxon>Ecdysozoa</taxon>
        <taxon>Arthropoda</taxon>
        <taxon>Chelicerata</taxon>
        <taxon>Arachnida</taxon>
        <taxon>Araneae</taxon>
        <taxon>Araneomorphae</taxon>
        <taxon>Entelegynae</taxon>
        <taxon>Araneoidea</taxon>
        <taxon>Nephilidae</taxon>
        <taxon>Nephila</taxon>
    </lineage>
</organism>
<sequence length="102" mass="11140">MRNHLVLGTSLLKCNPRLPNPSGIKANGQNSLSAKANKERKHVIPFVGPRNKPEAKKIGRNNSRSKMRKGGGYKTSANDVEIAKPTSRSYAKRAMLVDTAIT</sequence>
<proteinExistence type="predicted"/>
<accession>A0A8X6N0K3</accession>
<protein>
    <submittedName>
        <fullName evidence="2">Uncharacterized protein</fullName>
    </submittedName>
</protein>
<dbReference type="Proteomes" id="UP000887013">
    <property type="component" value="Unassembled WGS sequence"/>
</dbReference>